<proteinExistence type="predicted"/>
<feature type="domain" description="PilZ" evidence="1">
    <location>
        <begin position="100"/>
        <end position="210"/>
    </location>
</feature>
<evidence type="ECO:0000313" key="3">
    <source>
        <dbReference type="Proteomes" id="UP000664545"/>
    </source>
</evidence>
<dbReference type="Proteomes" id="UP000664545">
    <property type="component" value="Unassembled WGS sequence"/>
</dbReference>
<keyword evidence="3" id="KW-1185">Reference proteome</keyword>
<dbReference type="RefSeq" id="WP_206582631.1">
    <property type="nucleotide sequence ID" value="NZ_JAFJZZ010000004.1"/>
</dbReference>
<accession>A0A939D9X0</accession>
<dbReference type="EMBL" id="JAFJZZ010000004">
    <property type="protein sequence ID" value="MBN7773795.1"/>
    <property type="molecule type" value="Genomic_DNA"/>
</dbReference>
<evidence type="ECO:0000313" key="2">
    <source>
        <dbReference type="EMBL" id="MBN7773795.1"/>
    </source>
</evidence>
<dbReference type="Pfam" id="PF07238">
    <property type="entry name" value="PilZ"/>
    <property type="match status" value="1"/>
</dbReference>
<dbReference type="Gene3D" id="2.40.10.220">
    <property type="entry name" value="predicted glycosyltransferase like domains"/>
    <property type="match status" value="1"/>
</dbReference>
<dbReference type="GO" id="GO:0035438">
    <property type="term" value="F:cyclic-di-GMP binding"/>
    <property type="evidence" value="ECO:0007669"/>
    <property type="project" value="InterPro"/>
</dbReference>
<protein>
    <submittedName>
        <fullName evidence="2">PilZ domain-containing protein</fullName>
    </submittedName>
</protein>
<gene>
    <name evidence="2" type="ORF">JYB65_10510</name>
</gene>
<comment type="caution">
    <text evidence="2">The sequence shown here is derived from an EMBL/GenBank/DDBJ whole genome shotgun (WGS) entry which is preliminary data.</text>
</comment>
<name>A0A939D9X0_CLOAM</name>
<dbReference type="InterPro" id="IPR009875">
    <property type="entry name" value="PilZ_domain"/>
</dbReference>
<dbReference type="SUPFAM" id="SSF141371">
    <property type="entry name" value="PilZ domain-like"/>
    <property type="match status" value="1"/>
</dbReference>
<sequence>MISSLHISDTVELCITDKMLQKSFYKTKIQDINLNNVFYTMVPTSETGRPVLFFKDQTYELYHKGSEGILLWRIVYLGSEKTDNIITLQFQAISGPEKTQRREYFRQPVSIPAEFDMTDEEAKASQKTALSGRIIDLSGGGCSMMSSTELKLQSGARIRFAFRGVTFEFDAIVLDRIDYTQTKSEWDYKYRMCWIDFIQGSRDHLVRLVFDQQREFLAQISLSGR</sequence>
<reference evidence="2" key="1">
    <citation type="submission" date="2021-02" db="EMBL/GenBank/DDBJ databases">
        <title>Abyssanaerobacter marinus gen.nov., sp., nov, anaerobic bacterium isolated from the Onnuri vent field of Indian Ocean and suggestion of Mogibacteriaceae fam. nov., and proposal of reclassification of ambiguous this family's genus member.</title>
        <authorList>
            <person name="Kim Y.J."/>
            <person name="Yang J.-A."/>
        </authorList>
    </citation>
    <scope>NUCLEOTIDE SEQUENCE</scope>
    <source>
        <strain evidence="2">DSM 2634</strain>
    </source>
</reference>
<dbReference type="AlphaFoldDB" id="A0A939D9X0"/>
<organism evidence="2 3">
    <name type="scientific">Clostridium aminobutyricum</name>
    <dbReference type="NCBI Taxonomy" id="33953"/>
    <lineage>
        <taxon>Bacteria</taxon>
        <taxon>Bacillati</taxon>
        <taxon>Bacillota</taxon>
        <taxon>Clostridia</taxon>
        <taxon>Eubacteriales</taxon>
        <taxon>Clostridiaceae</taxon>
        <taxon>Clostridium</taxon>
    </lineage>
</organism>
<evidence type="ECO:0000259" key="1">
    <source>
        <dbReference type="Pfam" id="PF07238"/>
    </source>
</evidence>